<dbReference type="AlphaFoldDB" id="A0A0F9WRM2"/>
<reference evidence="1" key="1">
    <citation type="journal article" date="2015" name="Nature">
        <title>Complex archaea that bridge the gap between prokaryotes and eukaryotes.</title>
        <authorList>
            <person name="Spang A."/>
            <person name="Saw J.H."/>
            <person name="Jorgensen S.L."/>
            <person name="Zaremba-Niedzwiedzka K."/>
            <person name="Martijn J."/>
            <person name="Lind A.E."/>
            <person name="van Eijk R."/>
            <person name="Schleper C."/>
            <person name="Guy L."/>
            <person name="Ettema T.J."/>
        </authorList>
    </citation>
    <scope>NUCLEOTIDE SEQUENCE</scope>
</reference>
<comment type="caution">
    <text evidence="1">The sequence shown here is derived from an EMBL/GenBank/DDBJ whole genome shotgun (WGS) entry which is preliminary data.</text>
</comment>
<accession>A0A0F9WRM2</accession>
<evidence type="ECO:0000313" key="1">
    <source>
        <dbReference type="EMBL" id="KKN81403.1"/>
    </source>
</evidence>
<protein>
    <submittedName>
        <fullName evidence="1">Uncharacterized protein</fullName>
    </submittedName>
</protein>
<name>A0A0F9WRM2_9ZZZZ</name>
<organism evidence="1">
    <name type="scientific">marine sediment metagenome</name>
    <dbReference type="NCBI Taxonomy" id="412755"/>
    <lineage>
        <taxon>unclassified sequences</taxon>
        <taxon>metagenomes</taxon>
        <taxon>ecological metagenomes</taxon>
    </lineage>
</organism>
<proteinExistence type="predicted"/>
<dbReference type="EMBL" id="LAZR01000215">
    <property type="protein sequence ID" value="KKN81403.1"/>
    <property type="molecule type" value="Genomic_DNA"/>
</dbReference>
<sequence length="365" mass="40986">MLIDHNEAREVYRELKWISEEVLRSINCRPEPDFPRRVRRWRNGRPKGILFHYTGGASGIKALKWCNHPGWGNTGSSWHVTVFDRKPDNTAGERWDRLADKSMQALFPVPTIINASWDLGTWHGNWSNNVCLGIENRNMGRGPSIGTAKDGTTMILDKPAVDVKGQIMKIGANVNVYESFTRGQIIANANIGHVMTGYWNEPLDPTWMLPHHGVWATKSDTGSPFVFPIAQLRSNIVSDISPDSGGMDLGEYPDLGHSADDDGTWWDVEANEVRCDLEPIVVPWDEPDAFIDQEDPNEVDRLLNRMGYHVTGDPVNRSRAVRIFQRSTSAFRKRGRARDVLKTDGVVGPKTKKALTARIAALQLP</sequence>
<gene>
    <name evidence="1" type="ORF">LCGC14_0320160</name>
</gene>